<proteinExistence type="predicted"/>
<dbReference type="Proteomes" id="UP000199533">
    <property type="component" value="Unassembled WGS sequence"/>
</dbReference>
<evidence type="ECO:0000313" key="1">
    <source>
        <dbReference type="EMBL" id="SFK17306.1"/>
    </source>
</evidence>
<dbReference type="STRING" id="52441.SAMN05216302_1001228"/>
<name>A0A1I3XE32_9PROT</name>
<dbReference type="EMBL" id="FOSP01000001">
    <property type="protein sequence ID" value="SFK17306.1"/>
    <property type="molecule type" value="Genomic_DNA"/>
</dbReference>
<accession>A0A1I3XE32</accession>
<evidence type="ECO:0000313" key="2">
    <source>
        <dbReference type="Proteomes" id="UP000199533"/>
    </source>
</evidence>
<keyword evidence="2" id="KW-1185">Reference proteome</keyword>
<sequence>MIKPENRFNRLLKNVFEADSTRQRRMTTLLQADFERLKAGLHGEIHIVSSKKQSLRVKNKLVFNAATATQIVFQQPAKLFLIRFF</sequence>
<reference evidence="2" key="1">
    <citation type="submission" date="2016-10" db="EMBL/GenBank/DDBJ databases">
        <authorList>
            <person name="Varghese N."/>
            <person name="Submissions S."/>
        </authorList>
    </citation>
    <scope>NUCLEOTIDE SEQUENCE [LARGE SCALE GENOMIC DNA]</scope>
    <source>
        <strain evidence="2">Nm69</strain>
    </source>
</reference>
<gene>
    <name evidence="1" type="ORF">SAMN05216302_1001228</name>
</gene>
<dbReference type="AlphaFoldDB" id="A0A1I3XE32"/>
<protein>
    <submittedName>
        <fullName evidence="1">Uncharacterized protein</fullName>
    </submittedName>
</protein>
<organism evidence="1 2">
    <name type="scientific">Nitrosomonas aestuarii</name>
    <dbReference type="NCBI Taxonomy" id="52441"/>
    <lineage>
        <taxon>Bacteria</taxon>
        <taxon>Pseudomonadati</taxon>
        <taxon>Pseudomonadota</taxon>
        <taxon>Betaproteobacteria</taxon>
        <taxon>Nitrosomonadales</taxon>
        <taxon>Nitrosomonadaceae</taxon>
        <taxon>Nitrosomonas</taxon>
    </lineage>
</organism>